<keyword evidence="2" id="KW-0723">Serine/threonine-protein kinase</keyword>
<name>A0A0L1JFA7_ASPN3</name>
<feature type="binding site" evidence="9">
    <location>
        <position position="74"/>
    </location>
    <ligand>
        <name>ATP</name>
        <dbReference type="ChEBI" id="CHEBI:30616"/>
    </ligand>
</feature>
<keyword evidence="12" id="KW-1185">Reference proteome</keyword>
<evidence type="ECO:0000256" key="7">
    <source>
        <dbReference type="ARBA" id="ARBA00047899"/>
    </source>
</evidence>
<evidence type="ECO:0000256" key="9">
    <source>
        <dbReference type="PROSITE-ProRule" id="PRU10141"/>
    </source>
</evidence>
<dbReference type="GO" id="GO:0005737">
    <property type="term" value="C:cytoplasm"/>
    <property type="evidence" value="ECO:0007669"/>
    <property type="project" value="TreeGrafter"/>
</dbReference>
<dbReference type="GO" id="GO:0004674">
    <property type="term" value="F:protein serine/threonine kinase activity"/>
    <property type="evidence" value="ECO:0007669"/>
    <property type="project" value="UniProtKB-KW"/>
</dbReference>
<evidence type="ECO:0000256" key="2">
    <source>
        <dbReference type="ARBA" id="ARBA00022527"/>
    </source>
</evidence>
<sequence>MSPCEDAPEERRFEYNWIDGAEILEKYKPGGYHPIMIGDVLRDRYRIVDKLGYGSYSTVWLARDTCSKRYVAVKVGIADAPSHETKILQALAQHHATSGEHPGRDAIPLPLDVFEISGPNGTHQCYTMPPARCNLRDVSFCHLFPLEVTRALSYRLTLALAYTHLQGYVHGDVHLRNILVKLPSSLDQLSVEQFYKTYGEPDTSKITQRDGKPLPPNIPPRAVVPLSLGKEAEEFTLADACVLLSDFGESFDPTYNPRRGENCHTPLPARPPEALFRPKAPLLFSADIWSLATCIWEILGMKAIFSSECYSADELASQQIDILGPVSKNWWEQWNERDEFFDMNGRPVEGRYVWPPIEQAFEEGIQKYRRLRQIGEYGTEETVAILDLMRRMFAFLPEDRPTAEEVLKSEWMVKWCLPDFERRLHPSK</sequence>
<evidence type="ECO:0000256" key="8">
    <source>
        <dbReference type="ARBA" id="ARBA00048679"/>
    </source>
</evidence>
<dbReference type="InterPro" id="IPR017441">
    <property type="entry name" value="Protein_kinase_ATP_BS"/>
</dbReference>
<dbReference type="PANTHER" id="PTHR47634">
    <property type="entry name" value="PROTEIN KINASE DOMAIN-CONTAINING PROTEIN-RELATED"/>
    <property type="match status" value="1"/>
</dbReference>
<evidence type="ECO:0000259" key="10">
    <source>
        <dbReference type="PROSITE" id="PS50011"/>
    </source>
</evidence>
<dbReference type="EMBL" id="JNOM01000020">
    <property type="protein sequence ID" value="KNG90038.1"/>
    <property type="molecule type" value="Genomic_DNA"/>
</dbReference>
<dbReference type="RefSeq" id="XP_015410961.1">
    <property type="nucleotide sequence ID" value="XM_015546845.1"/>
</dbReference>
<dbReference type="PANTHER" id="PTHR47634:SF9">
    <property type="entry name" value="PROTEIN KINASE DOMAIN-CONTAINING PROTEIN-RELATED"/>
    <property type="match status" value="1"/>
</dbReference>
<dbReference type="GO" id="GO:0005634">
    <property type="term" value="C:nucleus"/>
    <property type="evidence" value="ECO:0007669"/>
    <property type="project" value="TreeGrafter"/>
</dbReference>
<feature type="domain" description="Protein kinase" evidence="10">
    <location>
        <begin position="45"/>
        <end position="412"/>
    </location>
</feature>
<evidence type="ECO:0000256" key="6">
    <source>
        <dbReference type="ARBA" id="ARBA00022840"/>
    </source>
</evidence>
<evidence type="ECO:0000256" key="3">
    <source>
        <dbReference type="ARBA" id="ARBA00022679"/>
    </source>
</evidence>
<gene>
    <name evidence="11" type="ORF">ANOM_001588</name>
</gene>
<dbReference type="GO" id="GO:0000245">
    <property type="term" value="P:spliceosomal complex assembly"/>
    <property type="evidence" value="ECO:0007669"/>
    <property type="project" value="TreeGrafter"/>
</dbReference>
<dbReference type="STRING" id="1509407.A0A0L1JFA7"/>
<dbReference type="PROSITE" id="PS00107">
    <property type="entry name" value="PROTEIN_KINASE_ATP"/>
    <property type="match status" value="1"/>
</dbReference>
<accession>A0A0L1JFA7</accession>
<keyword evidence="4 9" id="KW-0547">Nucleotide-binding</keyword>
<dbReference type="GeneID" id="26803392"/>
<dbReference type="Proteomes" id="UP000037505">
    <property type="component" value="Unassembled WGS sequence"/>
</dbReference>
<dbReference type="GO" id="GO:0005524">
    <property type="term" value="F:ATP binding"/>
    <property type="evidence" value="ECO:0007669"/>
    <property type="project" value="UniProtKB-UniRule"/>
</dbReference>
<dbReference type="SMART" id="SM00220">
    <property type="entry name" value="S_TKc"/>
    <property type="match status" value="1"/>
</dbReference>
<comment type="catalytic activity">
    <reaction evidence="7">
        <text>L-threonyl-[protein] + ATP = O-phospho-L-threonyl-[protein] + ADP + H(+)</text>
        <dbReference type="Rhea" id="RHEA:46608"/>
        <dbReference type="Rhea" id="RHEA-COMP:11060"/>
        <dbReference type="Rhea" id="RHEA-COMP:11605"/>
        <dbReference type="ChEBI" id="CHEBI:15378"/>
        <dbReference type="ChEBI" id="CHEBI:30013"/>
        <dbReference type="ChEBI" id="CHEBI:30616"/>
        <dbReference type="ChEBI" id="CHEBI:61977"/>
        <dbReference type="ChEBI" id="CHEBI:456216"/>
        <dbReference type="EC" id="2.7.11.1"/>
    </reaction>
</comment>
<organism evidence="11 12">
    <name type="scientific">Aspergillus nomiae NRRL (strain ATCC 15546 / NRRL 13137 / CBS 260.88 / M93)</name>
    <dbReference type="NCBI Taxonomy" id="1509407"/>
    <lineage>
        <taxon>Eukaryota</taxon>
        <taxon>Fungi</taxon>
        <taxon>Dikarya</taxon>
        <taxon>Ascomycota</taxon>
        <taxon>Pezizomycotina</taxon>
        <taxon>Eurotiomycetes</taxon>
        <taxon>Eurotiomycetidae</taxon>
        <taxon>Eurotiales</taxon>
        <taxon>Aspergillaceae</taxon>
        <taxon>Aspergillus</taxon>
        <taxon>Aspergillus subgen. Circumdati</taxon>
    </lineage>
</organism>
<dbReference type="AlphaFoldDB" id="A0A0L1JFA7"/>
<evidence type="ECO:0000313" key="11">
    <source>
        <dbReference type="EMBL" id="KNG90038.1"/>
    </source>
</evidence>
<protein>
    <recommendedName>
        <fullName evidence="1">non-specific serine/threonine protein kinase</fullName>
        <ecNumber evidence="1">2.7.11.1</ecNumber>
    </recommendedName>
</protein>
<comment type="caution">
    <text evidence="11">The sequence shown here is derived from an EMBL/GenBank/DDBJ whole genome shotgun (WGS) entry which is preliminary data.</text>
</comment>
<dbReference type="SUPFAM" id="SSF56112">
    <property type="entry name" value="Protein kinase-like (PK-like)"/>
    <property type="match status" value="1"/>
</dbReference>
<keyword evidence="6 9" id="KW-0067">ATP-binding</keyword>
<dbReference type="InterPro" id="IPR051334">
    <property type="entry name" value="SRPK"/>
</dbReference>
<proteinExistence type="predicted"/>
<reference evidence="11 12" key="1">
    <citation type="submission" date="2014-06" db="EMBL/GenBank/DDBJ databases">
        <title>The Genome of the Aflatoxigenic Filamentous Fungus Aspergillus nomius.</title>
        <authorList>
            <person name="Moore M.G."/>
            <person name="Shannon B.M."/>
            <person name="Brian M.M."/>
        </authorList>
    </citation>
    <scope>NUCLEOTIDE SEQUENCE [LARGE SCALE GENOMIC DNA]</scope>
    <source>
        <strain evidence="11 12">NRRL 13137</strain>
    </source>
</reference>
<dbReference type="GO" id="GO:0050684">
    <property type="term" value="P:regulation of mRNA processing"/>
    <property type="evidence" value="ECO:0007669"/>
    <property type="project" value="TreeGrafter"/>
</dbReference>
<keyword evidence="3" id="KW-0808">Transferase</keyword>
<comment type="catalytic activity">
    <reaction evidence="8">
        <text>L-seryl-[protein] + ATP = O-phospho-L-seryl-[protein] + ADP + H(+)</text>
        <dbReference type="Rhea" id="RHEA:17989"/>
        <dbReference type="Rhea" id="RHEA-COMP:9863"/>
        <dbReference type="Rhea" id="RHEA-COMP:11604"/>
        <dbReference type="ChEBI" id="CHEBI:15378"/>
        <dbReference type="ChEBI" id="CHEBI:29999"/>
        <dbReference type="ChEBI" id="CHEBI:30616"/>
        <dbReference type="ChEBI" id="CHEBI:83421"/>
        <dbReference type="ChEBI" id="CHEBI:456216"/>
        <dbReference type="EC" id="2.7.11.1"/>
    </reaction>
</comment>
<evidence type="ECO:0000256" key="1">
    <source>
        <dbReference type="ARBA" id="ARBA00012513"/>
    </source>
</evidence>
<dbReference type="PROSITE" id="PS50011">
    <property type="entry name" value="PROTEIN_KINASE_DOM"/>
    <property type="match status" value="1"/>
</dbReference>
<dbReference type="Gene3D" id="3.30.200.20">
    <property type="entry name" value="Phosphorylase Kinase, domain 1"/>
    <property type="match status" value="1"/>
</dbReference>
<evidence type="ECO:0000256" key="5">
    <source>
        <dbReference type="ARBA" id="ARBA00022777"/>
    </source>
</evidence>
<evidence type="ECO:0000256" key="4">
    <source>
        <dbReference type="ARBA" id="ARBA00022741"/>
    </source>
</evidence>
<dbReference type="Gene3D" id="1.10.510.10">
    <property type="entry name" value="Transferase(Phosphotransferase) domain 1"/>
    <property type="match status" value="1"/>
</dbReference>
<evidence type="ECO:0000313" key="12">
    <source>
        <dbReference type="Proteomes" id="UP000037505"/>
    </source>
</evidence>
<dbReference type="InterPro" id="IPR011009">
    <property type="entry name" value="Kinase-like_dom_sf"/>
</dbReference>
<dbReference type="InterPro" id="IPR000719">
    <property type="entry name" value="Prot_kinase_dom"/>
</dbReference>
<dbReference type="Pfam" id="PF00069">
    <property type="entry name" value="Pkinase"/>
    <property type="match status" value="1"/>
</dbReference>
<dbReference type="OrthoDB" id="5979581at2759"/>
<keyword evidence="5" id="KW-0418">Kinase</keyword>
<dbReference type="EC" id="2.7.11.1" evidence="1"/>